<evidence type="ECO:0000256" key="4">
    <source>
        <dbReference type="ARBA" id="ARBA00023239"/>
    </source>
</evidence>
<keyword evidence="5" id="KW-0704">Schiff base</keyword>
<evidence type="ECO:0000256" key="3">
    <source>
        <dbReference type="ARBA" id="ARBA00012515"/>
    </source>
</evidence>
<keyword evidence="9" id="KW-1185">Reference proteome</keyword>
<dbReference type="PATRIC" id="fig|453.4.peg.3248"/>
<dbReference type="InterPro" id="IPR011343">
    <property type="entry name" value="DeoC"/>
</dbReference>
<dbReference type="OrthoDB" id="6579831at2"/>
<gene>
    <name evidence="8" type="primary">deoC</name>
    <name evidence="8" type="ORF">Lfee_2976</name>
</gene>
<evidence type="ECO:0000256" key="5">
    <source>
        <dbReference type="ARBA" id="ARBA00023270"/>
    </source>
</evidence>
<dbReference type="PANTHER" id="PTHR10889">
    <property type="entry name" value="DEOXYRIBOSE-PHOSPHATE ALDOLASE"/>
    <property type="match status" value="1"/>
</dbReference>
<dbReference type="Proteomes" id="UP000054698">
    <property type="component" value="Unassembled WGS sequence"/>
</dbReference>
<dbReference type="Gene3D" id="3.20.20.70">
    <property type="entry name" value="Aldolase class I"/>
    <property type="match status" value="1"/>
</dbReference>
<dbReference type="InterPro" id="IPR002915">
    <property type="entry name" value="DeoC/FbaB/LacD_aldolase"/>
</dbReference>
<dbReference type="InterPro" id="IPR013785">
    <property type="entry name" value="Aldolase_TIM"/>
</dbReference>
<dbReference type="SUPFAM" id="SSF51569">
    <property type="entry name" value="Aldolase"/>
    <property type="match status" value="1"/>
</dbReference>
<dbReference type="GO" id="GO:0005737">
    <property type="term" value="C:cytoplasm"/>
    <property type="evidence" value="ECO:0007669"/>
    <property type="project" value="InterPro"/>
</dbReference>
<comment type="pathway">
    <text evidence="1">Carbohydrate degradation; 2-deoxy-D-ribose 1-phosphate degradation; D-glyceraldehyde 3-phosphate and acetaldehyde from 2-deoxy-alpha-D-ribose 1-phosphate: step 2/2.</text>
</comment>
<dbReference type="Pfam" id="PF01791">
    <property type="entry name" value="DeoC"/>
    <property type="match status" value="1"/>
</dbReference>
<comment type="similarity">
    <text evidence="2">Belongs to the DeoC/FbaB aldolase family. DeoC type 2 subfamily.</text>
</comment>
<proteinExistence type="inferred from homology"/>
<dbReference type="NCBIfam" id="TIGR00126">
    <property type="entry name" value="deoC"/>
    <property type="match status" value="1"/>
</dbReference>
<dbReference type="SMART" id="SM01133">
    <property type="entry name" value="DeoC"/>
    <property type="match status" value="1"/>
</dbReference>
<keyword evidence="4" id="KW-0456">Lyase</keyword>
<name>A0A0W0TIA1_9GAMM</name>
<dbReference type="AlphaFoldDB" id="A0A0W0TIA1"/>
<evidence type="ECO:0000313" key="9">
    <source>
        <dbReference type="Proteomes" id="UP000054698"/>
    </source>
</evidence>
<evidence type="ECO:0000256" key="6">
    <source>
        <dbReference type="ARBA" id="ARBA00048791"/>
    </source>
</evidence>
<evidence type="ECO:0000256" key="7">
    <source>
        <dbReference type="NCBIfam" id="TIGR00126"/>
    </source>
</evidence>
<comment type="catalytic activity">
    <reaction evidence="6">
        <text>2-deoxy-D-ribose 5-phosphate = D-glyceraldehyde 3-phosphate + acetaldehyde</text>
        <dbReference type="Rhea" id="RHEA:12821"/>
        <dbReference type="ChEBI" id="CHEBI:15343"/>
        <dbReference type="ChEBI" id="CHEBI:59776"/>
        <dbReference type="ChEBI" id="CHEBI:62877"/>
        <dbReference type="EC" id="4.1.2.4"/>
    </reaction>
</comment>
<evidence type="ECO:0000313" key="8">
    <source>
        <dbReference type="EMBL" id="KTC95312.1"/>
    </source>
</evidence>
<accession>A0A0W0TIA1</accession>
<organism evidence="8 9">
    <name type="scientific">Legionella feeleii</name>
    <dbReference type="NCBI Taxonomy" id="453"/>
    <lineage>
        <taxon>Bacteria</taxon>
        <taxon>Pseudomonadati</taxon>
        <taxon>Pseudomonadota</taxon>
        <taxon>Gammaproteobacteria</taxon>
        <taxon>Legionellales</taxon>
        <taxon>Legionellaceae</taxon>
        <taxon>Legionella</taxon>
    </lineage>
</organism>
<dbReference type="EMBL" id="LNYB01000085">
    <property type="protein sequence ID" value="KTC95312.1"/>
    <property type="molecule type" value="Genomic_DNA"/>
</dbReference>
<dbReference type="PIRSF" id="PIRSF001357">
    <property type="entry name" value="DeoC"/>
    <property type="match status" value="1"/>
</dbReference>
<dbReference type="GO" id="GO:0004139">
    <property type="term" value="F:deoxyribose-phosphate aldolase activity"/>
    <property type="evidence" value="ECO:0007669"/>
    <property type="project" value="UniProtKB-UniRule"/>
</dbReference>
<dbReference type="GO" id="GO:0009264">
    <property type="term" value="P:deoxyribonucleotide catabolic process"/>
    <property type="evidence" value="ECO:0007669"/>
    <property type="project" value="UniProtKB-UniRule"/>
</dbReference>
<comment type="caution">
    <text evidence="8">The sequence shown here is derived from an EMBL/GenBank/DDBJ whole genome shotgun (WGS) entry which is preliminary data.</text>
</comment>
<dbReference type="PANTHER" id="PTHR10889:SF3">
    <property type="entry name" value="DEOXYRIBOSE-PHOSPHATE ALDOLASE"/>
    <property type="match status" value="1"/>
</dbReference>
<dbReference type="STRING" id="453.Lfee_2976"/>
<dbReference type="RefSeq" id="WP_058447776.1">
    <property type="nucleotide sequence ID" value="NZ_CAAAHT010000004.1"/>
</dbReference>
<dbReference type="GO" id="GO:0016052">
    <property type="term" value="P:carbohydrate catabolic process"/>
    <property type="evidence" value="ECO:0007669"/>
    <property type="project" value="TreeGrafter"/>
</dbReference>
<sequence>MSLEAEFLLTLDELNEILRQEPIANSEVIPLIDLTLLDETAGYEELYSLGKKANLHQVAAVCVLPEQLEIIRHITTVKLATVANFPTGNQPHKEVLAAIEKTIINTKVDEIDYVFPYQDYLAKKNSSALTQCQQVYQLCQQENILFKVILETGALPSMDFIYALSTEIINNGCDFLKTSTGKIAQGATPSAAFAMLKAIKESKASCGLKVSGGIKQPEQAFTYMALASHVLARDLNKSWFRIGASSLLDVLLNESSMPHTRHE</sequence>
<reference evidence="8 9" key="1">
    <citation type="submission" date="2015-11" db="EMBL/GenBank/DDBJ databases">
        <title>Genomic analysis of 38 Legionella species identifies large and diverse effector repertoires.</title>
        <authorList>
            <person name="Burstein D."/>
            <person name="Amaro F."/>
            <person name="Zusman T."/>
            <person name="Lifshitz Z."/>
            <person name="Cohen O."/>
            <person name="Gilbert J.A."/>
            <person name="Pupko T."/>
            <person name="Shuman H.A."/>
            <person name="Segal G."/>
        </authorList>
    </citation>
    <scope>NUCLEOTIDE SEQUENCE [LARGE SCALE GENOMIC DNA]</scope>
    <source>
        <strain evidence="8 9">WO-44C</strain>
    </source>
</reference>
<evidence type="ECO:0000256" key="2">
    <source>
        <dbReference type="ARBA" id="ARBA00009473"/>
    </source>
</evidence>
<dbReference type="EC" id="4.1.2.4" evidence="3 7"/>
<protein>
    <recommendedName>
        <fullName evidence="3 7">Deoxyribose-phosphate aldolase</fullName>
        <ecNumber evidence="3 7">4.1.2.4</ecNumber>
    </recommendedName>
</protein>
<evidence type="ECO:0000256" key="1">
    <source>
        <dbReference type="ARBA" id="ARBA00004816"/>
    </source>
</evidence>